<dbReference type="GeneTree" id="ENSGT00390000009571"/>
<dbReference type="Gene3D" id="2.40.10.10">
    <property type="entry name" value="Trypsin-like serine proteases"/>
    <property type="match status" value="2"/>
</dbReference>
<dbReference type="InterPro" id="IPR009003">
    <property type="entry name" value="Peptidase_S1_PA"/>
</dbReference>
<keyword evidence="5" id="KW-1185">Reference proteome</keyword>
<keyword evidence="1" id="KW-1015">Disulfide bond</keyword>
<dbReference type="STRING" id="61819.ENSACIP00000029776"/>
<evidence type="ECO:0000256" key="2">
    <source>
        <dbReference type="SAM" id="SignalP"/>
    </source>
</evidence>
<dbReference type="GO" id="GO:0004252">
    <property type="term" value="F:serine-type endopeptidase activity"/>
    <property type="evidence" value="ECO:0007669"/>
    <property type="project" value="InterPro"/>
</dbReference>
<dbReference type="SUPFAM" id="SSF50494">
    <property type="entry name" value="Trypsin-like serine proteases"/>
    <property type="match status" value="1"/>
</dbReference>
<sequence length="219" mass="23921">VGGLFVIKLLSFSGITVCTGIDLHKRIYGGHKCPKGDHLYYVKVIVENQTHETYCGGSLIHPQWVLTAAHCWKPGCQGQKVKVTSEKFYQDSNGRHDIMLLKLSTPANIQPVALPDFTGEPSDLLCANMHVVDCSPTLPATYTINACHLCSYEIFWNKLITDNIFLSQGDSGGGVIYNNMIYGVHSGTGVNVCTKPTISANVCSYLLWINQTIGPNSGK</sequence>
<feature type="signal peptide" evidence="2">
    <location>
        <begin position="1"/>
        <end position="20"/>
    </location>
</feature>
<dbReference type="InterPro" id="IPR001314">
    <property type="entry name" value="Peptidase_S1A"/>
</dbReference>
<dbReference type="PROSITE" id="PS00134">
    <property type="entry name" value="TRYPSIN_HIS"/>
    <property type="match status" value="1"/>
</dbReference>
<dbReference type="PROSITE" id="PS50240">
    <property type="entry name" value="TRYPSIN_DOM"/>
    <property type="match status" value="1"/>
</dbReference>
<dbReference type="InterPro" id="IPR043504">
    <property type="entry name" value="Peptidase_S1_PA_chymotrypsin"/>
</dbReference>
<evidence type="ECO:0000259" key="3">
    <source>
        <dbReference type="PROSITE" id="PS50240"/>
    </source>
</evidence>
<name>A0A3Q0TCD6_AMPCI</name>
<protein>
    <recommendedName>
        <fullName evidence="3">Peptidase S1 domain-containing protein</fullName>
    </recommendedName>
</protein>
<dbReference type="InterPro" id="IPR001254">
    <property type="entry name" value="Trypsin_dom"/>
</dbReference>
<evidence type="ECO:0000313" key="5">
    <source>
        <dbReference type="Proteomes" id="UP000261340"/>
    </source>
</evidence>
<reference evidence="4" key="1">
    <citation type="submission" date="2025-08" db="UniProtKB">
        <authorList>
            <consortium name="Ensembl"/>
        </authorList>
    </citation>
    <scope>IDENTIFICATION</scope>
</reference>
<dbReference type="GO" id="GO:0006508">
    <property type="term" value="P:proteolysis"/>
    <property type="evidence" value="ECO:0007669"/>
    <property type="project" value="InterPro"/>
</dbReference>
<dbReference type="Pfam" id="PF00089">
    <property type="entry name" value="Trypsin"/>
    <property type="match status" value="1"/>
</dbReference>
<dbReference type="PANTHER" id="PTHR24271:SF47">
    <property type="entry name" value="KALLIKREIN-1"/>
    <property type="match status" value="1"/>
</dbReference>
<feature type="domain" description="Peptidase S1" evidence="3">
    <location>
        <begin position="27"/>
        <end position="214"/>
    </location>
</feature>
<organism evidence="4 5">
    <name type="scientific">Amphilophus citrinellus</name>
    <name type="common">Midas cichlid</name>
    <name type="synonym">Cichlasoma citrinellum</name>
    <dbReference type="NCBI Taxonomy" id="61819"/>
    <lineage>
        <taxon>Eukaryota</taxon>
        <taxon>Metazoa</taxon>
        <taxon>Chordata</taxon>
        <taxon>Craniata</taxon>
        <taxon>Vertebrata</taxon>
        <taxon>Euteleostomi</taxon>
        <taxon>Actinopterygii</taxon>
        <taxon>Neopterygii</taxon>
        <taxon>Teleostei</taxon>
        <taxon>Neoteleostei</taxon>
        <taxon>Acanthomorphata</taxon>
        <taxon>Ovalentaria</taxon>
        <taxon>Cichlomorphae</taxon>
        <taxon>Cichliformes</taxon>
        <taxon>Cichlidae</taxon>
        <taxon>New World cichlids</taxon>
        <taxon>Cichlasomatinae</taxon>
        <taxon>Heroini</taxon>
        <taxon>Amphilophus</taxon>
    </lineage>
</organism>
<dbReference type="AlphaFoldDB" id="A0A3Q0TCD6"/>
<dbReference type="OMA" id="HYFRISA"/>
<dbReference type="SMART" id="SM00020">
    <property type="entry name" value="Tryp_SPc"/>
    <property type="match status" value="1"/>
</dbReference>
<dbReference type="PANTHER" id="PTHR24271">
    <property type="entry name" value="KALLIKREIN-RELATED"/>
    <property type="match status" value="1"/>
</dbReference>
<reference evidence="4" key="2">
    <citation type="submission" date="2025-09" db="UniProtKB">
        <authorList>
            <consortium name="Ensembl"/>
        </authorList>
    </citation>
    <scope>IDENTIFICATION</scope>
</reference>
<evidence type="ECO:0000313" key="4">
    <source>
        <dbReference type="Ensembl" id="ENSACIP00000029776.1"/>
    </source>
</evidence>
<dbReference type="InterPro" id="IPR018114">
    <property type="entry name" value="TRYPSIN_HIS"/>
</dbReference>
<feature type="chain" id="PRO_5018763731" description="Peptidase S1 domain-containing protein" evidence="2">
    <location>
        <begin position="21"/>
        <end position="219"/>
    </location>
</feature>
<dbReference type="Proteomes" id="UP000261340">
    <property type="component" value="Unplaced"/>
</dbReference>
<evidence type="ECO:0000256" key="1">
    <source>
        <dbReference type="ARBA" id="ARBA00023157"/>
    </source>
</evidence>
<accession>A0A3Q0TCD6</accession>
<proteinExistence type="predicted"/>
<dbReference type="PRINTS" id="PR00722">
    <property type="entry name" value="CHYMOTRYPSIN"/>
</dbReference>
<keyword evidence="2" id="KW-0732">Signal</keyword>
<dbReference type="Ensembl" id="ENSACIT00000030557.1">
    <property type="protein sequence ID" value="ENSACIP00000029776.1"/>
    <property type="gene ID" value="ENSACIG00000023061.1"/>
</dbReference>